<comment type="subcellular location">
    <subcellularLocation>
        <location evidence="6">Endoplasmic reticulum membrane</location>
        <topology evidence="6">Multi-pass membrane protein</topology>
    </subcellularLocation>
    <subcellularLocation>
        <location evidence="6">Endoplasmic reticulum-Golgi intermediate compartment membrane</location>
        <topology evidence="6">Multi-pass membrane protein</topology>
    </subcellularLocation>
    <subcellularLocation>
        <location evidence="6">Cytoplasmic vesicle</location>
        <location evidence="6">COPII-coated vesicle membrane</location>
        <topology evidence="6">Multi-pass membrane protein</topology>
    </subcellularLocation>
</comment>
<dbReference type="GO" id="GO:0070072">
    <property type="term" value="P:vacuolar proton-transporting V-type ATPase complex assembly"/>
    <property type="evidence" value="ECO:0007669"/>
    <property type="project" value="UniProtKB-UniRule"/>
</dbReference>
<dbReference type="HAMAP" id="MF_03058">
    <property type="entry name" value="VMA21"/>
    <property type="match status" value="1"/>
</dbReference>
<comment type="similarity">
    <text evidence="6">Belongs to the VMA21 family.</text>
</comment>
<feature type="transmembrane region" description="Helical" evidence="6">
    <location>
        <begin position="52"/>
        <end position="71"/>
    </location>
</feature>
<evidence type="ECO:0000256" key="1">
    <source>
        <dbReference type="ARBA" id="ARBA00022692"/>
    </source>
</evidence>
<sequence>MSEQVAAAKLNADVAASGVLLKLLAFSVLLGVLPIGSYFLSLKYVWDENSTFAAITAVVAANLVLVGYIIASAIEDKQASASQASNQPKKESKKDQ</sequence>
<evidence type="ECO:0000256" key="4">
    <source>
        <dbReference type="ARBA" id="ARBA00023136"/>
    </source>
</evidence>
<comment type="caution">
    <text evidence="6">Lacks conserved residue(s) required for the propagation of feature annotation.</text>
</comment>
<name>A0A409V9M5_9AGAR</name>
<dbReference type="FunCoup" id="A0A409V9M5">
    <property type="interactions" value="65"/>
</dbReference>
<dbReference type="InParanoid" id="A0A409V9M5"/>
<accession>A0A409V9M5</accession>
<keyword evidence="3 6" id="KW-1133">Transmembrane helix</keyword>
<dbReference type="STRING" id="181874.A0A409V9M5"/>
<evidence type="ECO:0000313" key="9">
    <source>
        <dbReference type="Proteomes" id="UP000284842"/>
    </source>
</evidence>
<dbReference type="GO" id="GO:0005789">
    <property type="term" value="C:endoplasmic reticulum membrane"/>
    <property type="evidence" value="ECO:0007669"/>
    <property type="project" value="UniProtKB-SubCell"/>
</dbReference>
<dbReference type="InterPro" id="IPR019013">
    <property type="entry name" value="Vma21"/>
</dbReference>
<evidence type="ECO:0000313" key="8">
    <source>
        <dbReference type="EMBL" id="PPQ63432.1"/>
    </source>
</evidence>
<dbReference type="GO" id="GO:0012507">
    <property type="term" value="C:ER to Golgi transport vesicle membrane"/>
    <property type="evidence" value="ECO:0007669"/>
    <property type="project" value="UniProtKB-SubCell"/>
</dbReference>
<keyword evidence="2 6" id="KW-0256">Endoplasmic reticulum</keyword>
<feature type="transmembrane region" description="Helical" evidence="6">
    <location>
        <begin position="19"/>
        <end position="40"/>
    </location>
</feature>
<keyword evidence="4 6" id="KW-0472">Membrane</keyword>
<dbReference type="AlphaFoldDB" id="A0A409V9M5"/>
<feature type="region of interest" description="Disordered" evidence="7">
    <location>
        <begin position="77"/>
        <end position="96"/>
    </location>
</feature>
<gene>
    <name evidence="8" type="ORF">CVT24_004942</name>
</gene>
<dbReference type="GO" id="GO:0033116">
    <property type="term" value="C:endoplasmic reticulum-Golgi intermediate compartment membrane"/>
    <property type="evidence" value="ECO:0007669"/>
    <property type="project" value="UniProtKB-SubCell"/>
</dbReference>
<evidence type="ECO:0000256" key="7">
    <source>
        <dbReference type="SAM" id="MobiDB-lite"/>
    </source>
</evidence>
<keyword evidence="1 6" id="KW-0812">Transmembrane</keyword>
<keyword evidence="9" id="KW-1185">Reference proteome</keyword>
<evidence type="ECO:0000256" key="3">
    <source>
        <dbReference type="ARBA" id="ARBA00022989"/>
    </source>
</evidence>
<comment type="caution">
    <text evidence="8">The sequence shown here is derived from an EMBL/GenBank/DDBJ whole genome shotgun (WGS) entry which is preliminary data.</text>
</comment>
<organism evidence="8 9">
    <name type="scientific">Panaeolus cyanescens</name>
    <dbReference type="NCBI Taxonomy" id="181874"/>
    <lineage>
        <taxon>Eukaryota</taxon>
        <taxon>Fungi</taxon>
        <taxon>Dikarya</taxon>
        <taxon>Basidiomycota</taxon>
        <taxon>Agaricomycotina</taxon>
        <taxon>Agaricomycetes</taxon>
        <taxon>Agaricomycetidae</taxon>
        <taxon>Agaricales</taxon>
        <taxon>Agaricineae</taxon>
        <taxon>Galeropsidaceae</taxon>
        <taxon>Panaeolus</taxon>
    </lineage>
</organism>
<protein>
    <submittedName>
        <fullName evidence="8">Uncharacterized protein</fullName>
    </submittedName>
</protein>
<dbReference type="Proteomes" id="UP000284842">
    <property type="component" value="Unassembled WGS sequence"/>
</dbReference>
<evidence type="ECO:0000256" key="5">
    <source>
        <dbReference type="ARBA" id="ARBA00023329"/>
    </source>
</evidence>
<dbReference type="Pfam" id="PF09446">
    <property type="entry name" value="VMA21"/>
    <property type="match status" value="1"/>
</dbReference>
<comment type="function">
    <text evidence="6">Required for the assembly of the V0 complex of the vacuolar ATPase (V-ATPase) in the endoplasmic reticulum.</text>
</comment>
<proteinExistence type="inferred from homology"/>
<dbReference type="OrthoDB" id="160405at2759"/>
<keyword evidence="5 6" id="KW-0968">Cytoplasmic vesicle</keyword>
<evidence type="ECO:0000256" key="6">
    <source>
        <dbReference type="HAMAP-Rule" id="MF_03058"/>
    </source>
</evidence>
<evidence type="ECO:0000256" key="2">
    <source>
        <dbReference type="ARBA" id="ARBA00022824"/>
    </source>
</evidence>
<dbReference type="EMBL" id="NHTK01006123">
    <property type="protein sequence ID" value="PPQ63432.1"/>
    <property type="molecule type" value="Genomic_DNA"/>
</dbReference>
<reference evidence="8 9" key="1">
    <citation type="journal article" date="2018" name="Evol. Lett.">
        <title>Horizontal gene cluster transfer increased hallucinogenic mushroom diversity.</title>
        <authorList>
            <person name="Reynolds H.T."/>
            <person name="Vijayakumar V."/>
            <person name="Gluck-Thaler E."/>
            <person name="Korotkin H.B."/>
            <person name="Matheny P.B."/>
            <person name="Slot J.C."/>
        </authorList>
    </citation>
    <scope>NUCLEOTIDE SEQUENCE [LARGE SCALE GENOMIC DNA]</scope>
    <source>
        <strain evidence="8 9">2629</strain>
    </source>
</reference>